<organism evidence="5 6">
    <name type="scientific">Roseateles rivi</name>
    <dbReference type="NCBI Taxonomy" id="3299028"/>
    <lineage>
        <taxon>Bacteria</taxon>
        <taxon>Pseudomonadati</taxon>
        <taxon>Pseudomonadota</taxon>
        <taxon>Betaproteobacteria</taxon>
        <taxon>Burkholderiales</taxon>
        <taxon>Sphaerotilaceae</taxon>
        <taxon>Roseateles</taxon>
    </lineage>
</organism>
<dbReference type="EC" id="2.7.1.2" evidence="3"/>
<dbReference type="PANTHER" id="PTHR47690">
    <property type="entry name" value="GLUCOKINASE"/>
    <property type="match status" value="1"/>
</dbReference>
<accession>A0ABW7FSY4</accession>
<comment type="similarity">
    <text evidence="3 4">Belongs to the bacterial glucokinase family.</text>
</comment>
<dbReference type="SUPFAM" id="SSF53067">
    <property type="entry name" value="Actin-like ATPase domain"/>
    <property type="match status" value="1"/>
</dbReference>
<protein>
    <recommendedName>
        <fullName evidence="3">Glucokinase</fullName>
        <ecNumber evidence="3">2.7.1.2</ecNumber>
    </recommendedName>
    <alternativeName>
        <fullName evidence="3">Glucose kinase</fullName>
    </alternativeName>
</protein>
<comment type="subcellular location">
    <subcellularLocation>
        <location evidence="3">Cytoplasm</location>
    </subcellularLocation>
</comment>
<evidence type="ECO:0000256" key="3">
    <source>
        <dbReference type="HAMAP-Rule" id="MF_00524"/>
    </source>
</evidence>
<dbReference type="InterPro" id="IPR003836">
    <property type="entry name" value="Glucokinase"/>
</dbReference>
<reference evidence="5 6" key="1">
    <citation type="submission" date="2024-08" db="EMBL/GenBank/DDBJ databases">
        <authorList>
            <person name="Lu H."/>
        </authorList>
    </citation>
    <scope>NUCLEOTIDE SEQUENCE [LARGE SCALE GENOMIC DNA]</scope>
    <source>
        <strain evidence="5 6">BYS180W</strain>
    </source>
</reference>
<comment type="caution">
    <text evidence="5">The sequence shown here is derived from an EMBL/GenBank/DDBJ whole genome shotgun (WGS) entry which is preliminary data.</text>
</comment>
<dbReference type="EMBL" id="JBIGHZ010000001">
    <property type="protein sequence ID" value="MFG6447370.1"/>
    <property type="molecule type" value="Genomic_DNA"/>
</dbReference>
<dbReference type="Pfam" id="PF02685">
    <property type="entry name" value="Glucokinase"/>
    <property type="match status" value="1"/>
</dbReference>
<dbReference type="RefSeq" id="WP_394458737.1">
    <property type="nucleotide sequence ID" value="NZ_JBIGHZ010000001.1"/>
</dbReference>
<keyword evidence="3" id="KW-0963">Cytoplasm</keyword>
<proteinExistence type="inferred from homology"/>
<dbReference type="Gene3D" id="3.30.420.40">
    <property type="match status" value="1"/>
</dbReference>
<evidence type="ECO:0000256" key="4">
    <source>
        <dbReference type="RuleBase" id="RU004046"/>
    </source>
</evidence>
<evidence type="ECO:0000256" key="1">
    <source>
        <dbReference type="ARBA" id="ARBA00022679"/>
    </source>
</evidence>
<name>A0ABW7FSY4_9BURK</name>
<dbReference type="HAMAP" id="MF_00524">
    <property type="entry name" value="Glucokinase"/>
    <property type="match status" value="1"/>
</dbReference>
<dbReference type="Gene3D" id="3.40.367.20">
    <property type="match status" value="1"/>
</dbReference>
<dbReference type="PANTHER" id="PTHR47690:SF1">
    <property type="entry name" value="GLUCOKINASE"/>
    <property type="match status" value="1"/>
</dbReference>
<dbReference type="Proteomes" id="UP001606099">
    <property type="component" value="Unassembled WGS sequence"/>
</dbReference>
<keyword evidence="3" id="KW-0324">Glycolysis</keyword>
<keyword evidence="6" id="KW-1185">Reference proteome</keyword>
<keyword evidence="3" id="KW-0067">ATP-binding</keyword>
<dbReference type="CDD" id="cd24008">
    <property type="entry name" value="ASKHA_NBD_GLK"/>
    <property type="match status" value="1"/>
</dbReference>
<comment type="catalytic activity">
    <reaction evidence="3">
        <text>D-glucose + ATP = D-glucose 6-phosphate + ADP + H(+)</text>
        <dbReference type="Rhea" id="RHEA:17825"/>
        <dbReference type="ChEBI" id="CHEBI:4167"/>
        <dbReference type="ChEBI" id="CHEBI:15378"/>
        <dbReference type="ChEBI" id="CHEBI:30616"/>
        <dbReference type="ChEBI" id="CHEBI:61548"/>
        <dbReference type="ChEBI" id="CHEBI:456216"/>
        <dbReference type="EC" id="2.7.1.2"/>
    </reaction>
</comment>
<evidence type="ECO:0000313" key="6">
    <source>
        <dbReference type="Proteomes" id="UP001606099"/>
    </source>
</evidence>
<gene>
    <name evidence="3 5" type="primary">glk</name>
    <name evidence="5" type="ORF">ACG0Z6_03830</name>
</gene>
<keyword evidence="3" id="KW-0547">Nucleotide-binding</keyword>
<keyword evidence="2 3" id="KW-0418">Kinase</keyword>
<sequence>MPTALFPRLLGDVGGTNARFAWQSRVGAPPSHIANLLCQDHDSLLAAIRHYLHQHGLEAPQACAIGIANPVTGDWVQMTNHHWSFSIQALHAQLGVQRLQLINDFSAIALSLPELPAQDLHLIGPADCAAAPNQPMAVLGAGTGLGVSCLLPTTGQAITGEGGHCTLGACTSDEAELLRLLAQRFGHVSAERVLSGPGLVNLYQACATRYGLMAQPLAPADVVHRALTGANPLCLEALDHFCAFLGNFAGNMALTYGARGGVYLAGGIAPRIIDTLRQSSFRARFEEKGRLKPYLSPIPTWVIASTHSPAFLGLSQLLDQPG</sequence>
<dbReference type="InterPro" id="IPR050201">
    <property type="entry name" value="Bacterial_glucokinase"/>
</dbReference>
<dbReference type="InterPro" id="IPR043129">
    <property type="entry name" value="ATPase_NBD"/>
</dbReference>
<feature type="binding site" evidence="3">
    <location>
        <begin position="11"/>
        <end position="16"/>
    </location>
    <ligand>
        <name>ATP</name>
        <dbReference type="ChEBI" id="CHEBI:30616"/>
    </ligand>
</feature>
<evidence type="ECO:0000313" key="5">
    <source>
        <dbReference type="EMBL" id="MFG6447370.1"/>
    </source>
</evidence>
<dbReference type="NCBIfam" id="TIGR00749">
    <property type="entry name" value="glk"/>
    <property type="match status" value="1"/>
</dbReference>
<keyword evidence="1 3" id="KW-0808">Transferase</keyword>
<evidence type="ECO:0000256" key="2">
    <source>
        <dbReference type="ARBA" id="ARBA00022777"/>
    </source>
</evidence>
<dbReference type="GO" id="GO:0004340">
    <property type="term" value="F:glucokinase activity"/>
    <property type="evidence" value="ECO:0007669"/>
    <property type="project" value="UniProtKB-EC"/>
</dbReference>